<sequence>MKPTITIIGAGISGLTAAIHLHRKGFGVKIIEATDRAGGRIKTDTVNGFLLDRGFQVLLTSYPEAKELLNYESLNLKRFLPGATVLYEEGKFEIADPFRRPSALLATAFAPVGSLKDKVNTFFLKQKLLSKSIETIFEQKQQSSHEQLRGYGFSQKMINRFYKPFFSGIFLEDNLTTPNRMFDFVMKMFSDGDAAVPALGMEEIPKQLLKHLPENCIQYNTKVTSIEGNTIITESGEKIISDTILIATEANPFIAKYKPGVTLSRRSVTNVYFEAEEAPSKKAVVILNALNTKEIVNNLTVMSNVSSQYAPKGKVLVSVSCNGIFDLSDQELTHKIKTELQPWFGQQLTQWQHIKTYKIEYALPKLKELKDTITIADVKLNDNLYCCGDHLMNGSINAAMKSGRLVASIIAEESSKK</sequence>
<dbReference type="SUPFAM" id="SSF51905">
    <property type="entry name" value="FAD/NAD(P)-binding domain"/>
    <property type="match status" value="1"/>
</dbReference>
<organism evidence="2 3">
    <name type="scientific">Flavobacterium frigidarium</name>
    <dbReference type="NCBI Taxonomy" id="99286"/>
    <lineage>
        <taxon>Bacteria</taxon>
        <taxon>Pseudomonadati</taxon>
        <taxon>Bacteroidota</taxon>
        <taxon>Flavobacteriia</taxon>
        <taxon>Flavobacteriales</taxon>
        <taxon>Flavobacteriaceae</taxon>
        <taxon>Flavobacterium</taxon>
    </lineage>
</organism>
<reference evidence="2 3" key="1">
    <citation type="submission" date="2023-05" db="EMBL/GenBank/DDBJ databases">
        <title>Adaptations of aquatic viruses from atmosphere-close ecosystems of the Central Arctic Ocean.</title>
        <authorList>
            <person name="Rahlff J."/>
            <person name="Holmfeldt K."/>
        </authorList>
    </citation>
    <scope>NUCLEOTIDE SEQUENCE [LARGE SCALE GENOMIC DNA]</scope>
    <source>
        <strain evidence="2 3">Arc14</strain>
    </source>
</reference>
<evidence type="ECO:0000259" key="1">
    <source>
        <dbReference type="Pfam" id="PF01593"/>
    </source>
</evidence>
<name>A0ABV4KG64_9FLAO</name>
<evidence type="ECO:0000313" key="3">
    <source>
        <dbReference type="Proteomes" id="UP001568894"/>
    </source>
</evidence>
<accession>A0ABV4KG64</accession>
<protein>
    <submittedName>
        <fullName evidence="2">NAD(P)/FAD-dependent oxidoreductase</fullName>
        <ecNumber evidence="2">1.-.-.-</ecNumber>
    </submittedName>
</protein>
<gene>
    <name evidence="2" type="ORF">QO192_10535</name>
</gene>
<keyword evidence="2" id="KW-0560">Oxidoreductase</keyword>
<dbReference type="PANTHER" id="PTHR42841">
    <property type="entry name" value="AMINE OXIDASE"/>
    <property type="match status" value="1"/>
</dbReference>
<dbReference type="InterPro" id="IPR036188">
    <property type="entry name" value="FAD/NAD-bd_sf"/>
</dbReference>
<keyword evidence="3" id="KW-1185">Reference proteome</keyword>
<comment type="caution">
    <text evidence="2">The sequence shown here is derived from an EMBL/GenBank/DDBJ whole genome shotgun (WGS) entry which is preliminary data.</text>
</comment>
<dbReference type="Proteomes" id="UP001568894">
    <property type="component" value="Unassembled WGS sequence"/>
</dbReference>
<dbReference type="RefSeq" id="WP_371570272.1">
    <property type="nucleotide sequence ID" value="NZ_JASMRN010000007.1"/>
</dbReference>
<dbReference type="EC" id="1.-.-.-" evidence="2"/>
<dbReference type="EMBL" id="JASMRN010000007">
    <property type="protein sequence ID" value="MEZ7515716.1"/>
    <property type="molecule type" value="Genomic_DNA"/>
</dbReference>
<dbReference type="GO" id="GO:0016491">
    <property type="term" value="F:oxidoreductase activity"/>
    <property type="evidence" value="ECO:0007669"/>
    <property type="project" value="UniProtKB-KW"/>
</dbReference>
<dbReference type="InterPro" id="IPR002937">
    <property type="entry name" value="Amino_oxidase"/>
</dbReference>
<dbReference type="Pfam" id="PF01593">
    <property type="entry name" value="Amino_oxidase"/>
    <property type="match status" value="1"/>
</dbReference>
<feature type="domain" description="Amine oxidase" evidence="1">
    <location>
        <begin position="12"/>
        <end position="410"/>
    </location>
</feature>
<dbReference type="Gene3D" id="3.50.50.60">
    <property type="entry name" value="FAD/NAD(P)-binding domain"/>
    <property type="match status" value="2"/>
</dbReference>
<evidence type="ECO:0000313" key="2">
    <source>
        <dbReference type="EMBL" id="MEZ7515716.1"/>
    </source>
</evidence>
<proteinExistence type="predicted"/>